<gene>
    <name evidence="3" type="ORF">GCK72_016774</name>
</gene>
<keyword evidence="1" id="KW-0175">Coiled coil</keyword>
<feature type="region of interest" description="Disordered" evidence="2">
    <location>
        <begin position="1"/>
        <end position="49"/>
    </location>
</feature>
<evidence type="ECO:0000256" key="2">
    <source>
        <dbReference type="SAM" id="MobiDB-lite"/>
    </source>
</evidence>
<feature type="compositionally biased region" description="Low complexity" evidence="2">
    <location>
        <begin position="234"/>
        <end position="245"/>
    </location>
</feature>
<sequence>MGKKKQNKQKAKPMSTENPKPAPPAPVEVKPSVQVTQQANSSSEESKEVGKISLEIIKILEVQKVGLSEIFNEFTGKVQKKIDDDHKQLVEFMKNMMNASSDQMKTSEKEKEILENKLSEVERELTLVYHYMDLKKVEEEKTKSQGEVVQNLRDQESQDSKISQFKTKLDEMNSLISKKNLIIRQYQDKNNELGCDNEKLELELLGEKRENQKTRRRLEKEIENLKNQLDRLAGPSTSSSSGPTTEVSALSSDAKNKETSQFPTVSFEPMMEELIDIGFLEMVISQVRYFAI</sequence>
<dbReference type="KEGG" id="crq:GCK72_016774"/>
<dbReference type="RefSeq" id="XP_053580593.1">
    <property type="nucleotide sequence ID" value="XM_053731680.1"/>
</dbReference>
<evidence type="ECO:0000313" key="4">
    <source>
        <dbReference type="Proteomes" id="UP000483820"/>
    </source>
</evidence>
<feature type="coiled-coil region" evidence="1">
    <location>
        <begin position="97"/>
        <end position="124"/>
    </location>
</feature>
<comment type="caution">
    <text evidence="3">The sequence shown here is derived from an EMBL/GenBank/DDBJ whole genome shotgun (WGS) entry which is preliminary data.</text>
</comment>
<proteinExistence type="predicted"/>
<dbReference type="CTD" id="78776398"/>
<organism evidence="3 4">
    <name type="scientific">Caenorhabditis remanei</name>
    <name type="common">Caenorhabditis vulgaris</name>
    <dbReference type="NCBI Taxonomy" id="31234"/>
    <lineage>
        <taxon>Eukaryota</taxon>
        <taxon>Metazoa</taxon>
        <taxon>Ecdysozoa</taxon>
        <taxon>Nematoda</taxon>
        <taxon>Chromadorea</taxon>
        <taxon>Rhabditida</taxon>
        <taxon>Rhabditina</taxon>
        <taxon>Rhabditomorpha</taxon>
        <taxon>Rhabditoidea</taxon>
        <taxon>Rhabditidae</taxon>
        <taxon>Peloderinae</taxon>
        <taxon>Caenorhabditis</taxon>
    </lineage>
</organism>
<dbReference type="GeneID" id="78776398"/>
<dbReference type="AlphaFoldDB" id="A0A6A5G5K5"/>
<feature type="region of interest" description="Disordered" evidence="2">
    <location>
        <begin position="227"/>
        <end position="261"/>
    </location>
</feature>
<name>A0A6A5G5K5_CAERE</name>
<protein>
    <submittedName>
        <fullName evidence="3">Uncharacterized protein</fullName>
    </submittedName>
</protein>
<reference evidence="3 4" key="1">
    <citation type="submission" date="2019-12" db="EMBL/GenBank/DDBJ databases">
        <title>Chromosome-level assembly of the Caenorhabditis remanei genome.</title>
        <authorList>
            <person name="Teterina A.A."/>
            <person name="Willis J.H."/>
            <person name="Phillips P.C."/>
        </authorList>
    </citation>
    <scope>NUCLEOTIDE SEQUENCE [LARGE SCALE GENOMIC DNA]</scope>
    <source>
        <strain evidence="3 4">PX506</strain>
        <tissue evidence="3">Whole organism</tissue>
    </source>
</reference>
<feature type="compositionally biased region" description="Polar residues" evidence="2">
    <location>
        <begin position="33"/>
        <end position="43"/>
    </location>
</feature>
<evidence type="ECO:0000256" key="1">
    <source>
        <dbReference type="SAM" id="Coils"/>
    </source>
</evidence>
<dbReference type="EMBL" id="WUAV01000005">
    <property type="protein sequence ID" value="KAF1750227.1"/>
    <property type="molecule type" value="Genomic_DNA"/>
</dbReference>
<feature type="compositionally biased region" description="Basic residues" evidence="2">
    <location>
        <begin position="1"/>
        <end position="11"/>
    </location>
</feature>
<feature type="compositionally biased region" description="Polar residues" evidence="2">
    <location>
        <begin position="246"/>
        <end position="261"/>
    </location>
</feature>
<evidence type="ECO:0000313" key="3">
    <source>
        <dbReference type="EMBL" id="KAF1750227.1"/>
    </source>
</evidence>
<accession>A0A6A5G5K5</accession>
<dbReference type="Proteomes" id="UP000483820">
    <property type="component" value="Chromosome V"/>
</dbReference>